<protein>
    <submittedName>
        <fullName evidence="2">Uncharacterized protein</fullName>
    </submittedName>
</protein>
<keyword evidence="1" id="KW-0472">Membrane</keyword>
<reference evidence="3" key="1">
    <citation type="journal article" date="2019" name="Int. J. Syst. Evol. Microbiol.">
        <title>The Global Catalogue of Microorganisms (GCM) 10K type strain sequencing project: providing services to taxonomists for standard genome sequencing and annotation.</title>
        <authorList>
            <consortium name="The Broad Institute Genomics Platform"/>
            <consortium name="The Broad Institute Genome Sequencing Center for Infectious Disease"/>
            <person name="Wu L."/>
            <person name="Ma J."/>
        </authorList>
    </citation>
    <scope>NUCLEOTIDE SEQUENCE [LARGE SCALE GENOMIC DNA]</scope>
    <source>
        <strain evidence="3">KCTC 42456</strain>
    </source>
</reference>
<keyword evidence="1" id="KW-1133">Transmembrane helix</keyword>
<gene>
    <name evidence="2" type="ORF">ACFSSE_13430</name>
</gene>
<evidence type="ECO:0000313" key="3">
    <source>
        <dbReference type="Proteomes" id="UP001597546"/>
    </source>
</evidence>
<dbReference type="RefSeq" id="WP_379040354.1">
    <property type="nucleotide sequence ID" value="NZ_JBHSKW010000003.1"/>
</dbReference>
<comment type="caution">
    <text evidence="2">The sequence shown here is derived from an EMBL/GenBank/DDBJ whole genome shotgun (WGS) entry which is preliminary data.</text>
</comment>
<dbReference type="Proteomes" id="UP001597546">
    <property type="component" value="Unassembled WGS sequence"/>
</dbReference>
<keyword evidence="3" id="KW-1185">Reference proteome</keyword>
<evidence type="ECO:0000313" key="2">
    <source>
        <dbReference type="EMBL" id="MFD2732704.1"/>
    </source>
</evidence>
<dbReference type="EMBL" id="JBHULV010000046">
    <property type="protein sequence ID" value="MFD2732704.1"/>
    <property type="molecule type" value="Genomic_DNA"/>
</dbReference>
<evidence type="ECO:0000256" key="1">
    <source>
        <dbReference type="SAM" id="Phobius"/>
    </source>
</evidence>
<proteinExistence type="predicted"/>
<organism evidence="2 3">
    <name type="scientific">Pedobacter alpinus</name>
    <dbReference type="NCBI Taxonomy" id="1590643"/>
    <lineage>
        <taxon>Bacteria</taxon>
        <taxon>Pseudomonadati</taxon>
        <taxon>Bacteroidota</taxon>
        <taxon>Sphingobacteriia</taxon>
        <taxon>Sphingobacteriales</taxon>
        <taxon>Sphingobacteriaceae</taxon>
        <taxon>Pedobacter</taxon>
    </lineage>
</organism>
<accession>A0ABW5TV30</accession>
<keyword evidence="1" id="KW-0812">Transmembrane</keyword>
<name>A0ABW5TV30_9SPHI</name>
<sequence>MLIIKQTNTFAGDMLKRFICIFLVILMGISTFTRLFYFAGYEINKDYIAKVLCINKNVPELNCNGKCFLSKKIAEAEKKEQSAERNTQKDITQQVMLISTFNFLFKDTQTTILQKEYLNNYSLLNYSSFFQPPRFLSNIYSIG</sequence>
<feature type="transmembrane region" description="Helical" evidence="1">
    <location>
        <begin position="15"/>
        <end position="37"/>
    </location>
</feature>